<evidence type="ECO:0000313" key="1">
    <source>
        <dbReference type="EMBL" id="BBE31416.1"/>
    </source>
</evidence>
<proteinExistence type="predicted"/>
<evidence type="ECO:0000313" key="2">
    <source>
        <dbReference type="Proteomes" id="UP000516361"/>
    </source>
</evidence>
<reference evidence="1 2" key="1">
    <citation type="submission" date="2018-06" db="EMBL/GenBank/DDBJ databases">
        <title>Genome sequencing of Oceanotoga sp. sy52.</title>
        <authorList>
            <person name="Mori K."/>
        </authorList>
    </citation>
    <scope>NUCLEOTIDE SEQUENCE [LARGE SCALE GENOMIC DNA]</scope>
    <source>
        <strain evidence="2">sy52</strain>
    </source>
</reference>
<sequence>MRIIFNGREEDIEKSNFYDLLEKYNIDEKKVVLILNNEILKKEDYKNNLNENDKIEVITVVGGG</sequence>
<dbReference type="RefSeq" id="WP_190613934.1">
    <property type="nucleotide sequence ID" value="NZ_AP018712.1"/>
</dbReference>
<dbReference type="CDD" id="cd00565">
    <property type="entry name" value="Ubl_ThiS"/>
    <property type="match status" value="1"/>
</dbReference>
<dbReference type="InterPro" id="IPR012675">
    <property type="entry name" value="Beta-grasp_dom_sf"/>
</dbReference>
<dbReference type="InterPro" id="IPR003749">
    <property type="entry name" value="ThiS/MoaD-like"/>
</dbReference>
<dbReference type="NCBIfam" id="TIGR01683">
    <property type="entry name" value="thiS"/>
    <property type="match status" value="1"/>
</dbReference>
<accession>A0A7G1G7Q6</accession>
<dbReference type="Proteomes" id="UP000516361">
    <property type="component" value="Chromosome"/>
</dbReference>
<dbReference type="Gene3D" id="3.10.20.30">
    <property type="match status" value="1"/>
</dbReference>
<dbReference type="KEGG" id="ocy:OSSY52_15570"/>
<dbReference type="Pfam" id="PF02597">
    <property type="entry name" value="ThiS"/>
    <property type="match status" value="1"/>
</dbReference>
<dbReference type="InterPro" id="IPR010035">
    <property type="entry name" value="Thi_S"/>
</dbReference>
<dbReference type="AlphaFoldDB" id="A0A7G1G7Q6"/>
<protein>
    <recommendedName>
        <fullName evidence="3">Thiamine biosynthesis protein ThiS</fullName>
    </recommendedName>
</protein>
<dbReference type="SUPFAM" id="SSF54285">
    <property type="entry name" value="MoaD/ThiS"/>
    <property type="match status" value="1"/>
</dbReference>
<dbReference type="EMBL" id="AP018712">
    <property type="protein sequence ID" value="BBE31416.1"/>
    <property type="molecule type" value="Genomic_DNA"/>
</dbReference>
<organism evidence="1 2">
    <name type="scientific">Tepiditoga spiralis</name>
    <dbReference type="NCBI Taxonomy" id="2108365"/>
    <lineage>
        <taxon>Bacteria</taxon>
        <taxon>Thermotogati</taxon>
        <taxon>Thermotogota</taxon>
        <taxon>Thermotogae</taxon>
        <taxon>Petrotogales</taxon>
        <taxon>Petrotogaceae</taxon>
        <taxon>Tepiditoga</taxon>
    </lineage>
</organism>
<keyword evidence="2" id="KW-1185">Reference proteome</keyword>
<evidence type="ECO:0008006" key="3">
    <source>
        <dbReference type="Google" id="ProtNLM"/>
    </source>
</evidence>
<dbReference type="InParanoid" id="A0A7G1G7Q6"/>
<dbReference type="PANTHER" id="PTHR34472">
    <property type="entry name" value="SULFUR CARRIER PROTEIN THIS"/>
    <property type="match status" value="1"/>
</dbReference>
<name>A0A7G1G7Q6_9BACT</name>
<dbReference type="PANTHER" id="PTHR34472:SF1">
    <property type="entry name" value="SULFUR CARRIER PROTEIN THIS"/>
    <property type="match status" value="1"/>
</dbReference>
<gene>
    <name evidence="1" type="ORF">OSSY52_15570</name>
</gene>
<dbReference type="InterPro" id="IPR016155">
    <property type="entry name" value="Mopterin_synth/thiamin_S_b"/>
</dbReference>